<keyword evidence="1" id="KW-0472">Membrane</keyword>
<feature type="transmembrane region" description="Helical" evidence="1">
    <location>
        <begin position="74"/>
        <end position="96"/>
    </location>
</feature>
<dbReference type="RefSeq" id="WP_130293022.1">
    <property type="nucleotide sequence ID" value="NZ_SHKL01000001.1"/>
</dbReference>
<gene>
    <name evidence="2" type="ORF">EV383_5848</name>
</gene>
<dbReference type="Pfam" id="PF06197">
    <property type="entry name" value="DUF998"/>
    <property type="match status" value="1"/>
</dbReference>
<name>A0A4Q7V482_PSEST</name>
<protein>
    <submittedName>
        <fullName evidence="2">Uncharacterized protein DUF998</fullName>
    </submittedName>
</protein>
<dbReference type="AlphaFoldDB" id="A0A4Q7V482"/>
<accession>A0A4Q7V482</accession>
<feature type="transmembrane region" description="Helical" evidence="1">
    <location>
        <begin position="116"/>
        <end position="136"/>
    </location>
</feature>
<comment type="caution">
    <text evidence="2">The sequence shown here is derived from an EMBL/GenBank/DDBJ whole genome shotgun (WGS) entry which is preliminary data.</text>
</comment>
<dbReference type="EMBL" id="SHKL01000001">
    <property type="protein sequence ID" value="RZT88895.1"/>
    <property type="molecule type" value="Genomic_DNA"/>
</dbReference>
<proteinExistence type="predicted"/>
<sequence>MTRPLLPTAAVALFWVLTLTAGALVPGYSIRQDYVSSLAGRGSSVALLGIAAITVLGLAHLSAAWVLRGGLAAPLVLAGLAGLTIAAFRVGCPLGAAGCSFTPGNRIGDASSAVHGYAVAAYEVALVVAMLVTAVSRRSADKVFARVSVVAAPVSVVFLLSTGGDANGLWQRAWLVVNTAWLVALVWRTRSRIRS</sequence>
<organism evidence="2 3">
    <name type="scientific">Pseudonocardia sediminis</name>
    <dbReference type="NCBI Taxonomy" id="1397368"/>
    <lineage>
        <taxon>Bacteria</taxon>
        <taxon>Bacillati</taxon>
        <taxon>Actinomycetota</taxon>
        <taxon>Actinomycetes</taxon>
        <taxon>Pseudonocardiales</taxon>
        <taxon>Pseudonocardiaceae</taxon>
        <taxon>Pseudonocardia</taxon>
    </lineage>
</organism>
<dbReference type="OrthoDB" id="5197292at2"/>
<keyword evidence="1" id="KW-0812">Transmembrane</keyword>
<keyword evidence="1" id="KW-1133">Transmembrane helix</keyword>
<evidence type="ECO:0000313" key="2">
    <source>
        <dbReference type="EMBL" id="RZT88895.1"/>
    </source>
</evidence>
<dbReference type="InterPro" id="IPR009339">
    <property type="entry name" value="DUF998"/>
</dbReference>
<dbReference type="Proteomes" id="UP000291591">
    <property type="component" value="Unassembled WGS sequence"/>
</dbReference>
<evidence type="ECO:0000256" key="1">
    <source>
        <dbReference type="SAM" id="Phobius"/>
    </source>
</evidence>
<feature type="transmembrane region" description="Helical" evidence="1">
    <location>
        <begin position="143"/>
        <end position="163"/>
    </location>
</feature>
<evidence type="ECO:0000313" key="3">
    <source>
        <dbReference type="Proteomes" id="UP000291591"/>
    </source>
</evidence>
<feature type="transmembrane region" description="Helical" evidence="1">
    <location>
        <begin position="169"/>
        <end position="187"/>
    </location>
</feature>
<reference evidence="2 3" key="1">
    <citation type="submission" date="2019-02" db="EMBL/GenBank/DDBJ databases">
        <title>Sequencing the genomes of 1000 actinobacteria strains.</title>
        <authorList>
            <person name="Klenk H.-P."/>
        </authorList>
    </citation>
    <scope>NUCLEOTIDE SEQUENCE [LARGE SCALE GENOMIC DNA]</scope>
    <source>
        <strain evidence="2 3">DSM 45779</strain>
    </source>
</reference>
<keyword evidence="3" id="KW-1185">Reference proteome</keyword>
<feature type="transmembrane region" description="Helical" evidence="1">
    <location>
        <begin position="46"/>
        <end position="67"/>
    </location>
</feature>